<sequence>MEATTGRLYLLTDDMIAARRASLGRRIDQAEREAEELDALIEIGGRVLLAATDREAETADTLRRLLANDAAGAADTAAARAARAESVTDLSEQRDAQRRRRARRDEVADELRDLRRERLRLDLAAQRRQRAEGAQS</sequence>
<organism evidence="2 3">
    <name type="scientific">Paramagnetospirillum magneticum (strain ATCC 700264 / AMB-1)</name>
    <name type="common">Magnetospirillum magneticum</name>
    <dbReference type="NCBI Taxonomy" id="342108"/>
    <lineage>
        <taxon>Bacteria</taxon>
        <taxon>Pseudomonadati</taxon>
        <taxon>Pseudomonadota</taxon>
        <taxon>Alphaproteobacteria</taxon>
        <taxon>Rhodospirillales</taxon>
        <taxon>Magnetospirillaceae</taxon>
        <taxon>Paramagnetospirillum</taxon>
    </lineage>
</organism>
<evidence type="ECO:0000313" key="2">
    <source>
        <dbReference type="EMBL" id="BAE50308.1"/>
    </source>
</evidence>
<reference evidence="2 3" key="1">
    <citation type="journal article" date="2005" name="DNA Res.">
        <title>Complete genome sequence of the facultative anaerobic magnetotactic bacterium Magnetospirillum sp. strain AMB-1.</title>
        <authorList>
            <person name="Matsunaga T."/>
            <person name="Okamura Y."/>
            <person name="Fukuda Y."/>
            <person name="Wahyudi A.T."/>
            <person name="Murase Y."/>
            <person name="Takeyama H."/>
        </authorList>
    </citation>
    <scope>NUCLEOTIDE SEQUENCE [LARGE SCALE GENOMIC DNA]</scope>
    <source>
        <strain evidence="3">ATCC 700264 / AMB-1</strain>
    </source>
</reference>
<evidence type="ECO:0000313" key="3">
    <source>
        <dbReference type="Proteomes" id="UP000007058"/>
    </source>
</evidence>
<name>Q2W767_PARM1</name>
<dbReference type="KEGG" id="mag:amb1505"/>
<gene>
    <name evidence="2" type="ordered locus">amb1505</name>
</gene>
<feature type="region of interest" description="Disordered" evidence="1">
    <location>
        <begin position="81"/>
        <end position="107"/>
    </location>
</feature>
<proteinExistence type="predicted"/>
<evidence type="ECO:0000256" key="1">
    <source>
        <dbReference type="SAM" id="MobiDB-lite"/>
    </source>
</evidence>
<dbReference type="EMBL" id="AP007255">
    <property type="protein sequence ID" value="BAE50308.1"/>
    <property type="molecule type" value="Genomic_DNA"/>
</dbReference>
<protein>
    <submittedName>
        <fullName evidence="2">Uncharacterized protein</fullName>
    </submittedName>
</protein>
<accession>Q2W767</accession>
<dbReference type="Proteomes" id="UP000007058">
    <property type="component" value="Chromosome"/>
</dbReference>
<dbReference type="STRING" id="342108.amb1505"/>
<dbReference type="AlphaFoldDB" id="Q2W767"/>
<dbReference type="HOGENOM" id="CLU_1872926_0_0_5"/>
<keyword evidence="3" id="KW-1185">Reference proteome</keyword>